<dbReference type="AlphaFoldDB" id="A0AAW2ZEC9"/>
<dbReference type="Proteomes" id="UP001431209">
    <property type="component" value="Unassembled WGS sequence"/>
</dbReference>
<evidence type="ECO:0000313" key="1">
    <source>
        <dbReference type="EMBL" id="KAL0487723.1"/>
    </source>
</evidence>
<gene>
    <name evidence="1" type="ORF">AKO1_000108</name>
</gene>
<comment type="caution">
    <text evidence="1">The sequence shown here is derived from an EMBL/GenBank/DDBJ whole genome shotgun (WGS) entry which is preliminary data.</text>
</comment>
<organism evidence="1 2">
    <name type="scientific">Acrasis kona</name>
    <dbReference type="NCBI Taxonomy" id="1008807"/>
    <lineage>
        <taxon>Eukaryota</taxon>
        <taxon>Discoba</taxon>
        <taxon>Heterolobosea</taxon>
        <taxon>Tetramitia</taxon>
        <taxon>Eutetramitia</taxon>
        <taxon>Acrasidae</taxon>
        <taxon>Acrasis</taxon>
    </lineage>
</organism>
<feature type="non-terminal residue" evidence="1">
    <location>
        <position position="369"/>
    </location>
</feature>
<dbReference type="EMBL" id="JAOPGA020001369">
    <property type="protein sequence ID" value="KAL0487723.1"/>
    <property type="molecule type" value="Genomic_DNA"/>
</dbReference>
<feature type="non-terminal residue" evidence="1">
    <location>
        <position position="1"/>
    </location>
</feature>
<reference evidence="1 2" key="1">
    <citation type="submission" date="2024-03" db="EMBL/GenBank/DDBJ databases">
        <title>The Acrasis kona genome and developmental transcriptomes reveal deep origins of eukaryotic multicellular pathways.</title>
        <authorList>
            <person name="Sheikh S."/>
            <person name="Fu C.-J."/>
            <person name="Brown M.W."/>
            <person name="Baldauf S.L."/>
        </authorList>
    </citation>
    <scope>NUCLEOTIDE SEQUENCE [LARGE SCALE GENOMIC DNA]</scope>
    <source>
        <strain evidence="1 2">ATCC MYA-3509</strain>
    </source>
</reference>
<protein>
    <submittedName>
        <fullName evidence="1">Uncharacterized protein</fullName>
    </submittedName>
</protein>
<name>A0AAW2ZEC9_9EUKA</name>
<sequence>GHVLSSRKFFYKNKLQEKCPIVITLLLKDRFKFKKSTRVDNVSFDFQLENAHNLKNTFSANVSTNLYKEYYDRRINLQKEDFYLVCGQEELSLLLVKKWEVSDAYSKLIGPMFQPIESNHHHDDDINISDFNIQDYFYIKCGPSAFQLQLDEFLNASVRLYRERIIDGTRVPQRSSLNRFRQLVDASSNFLSSCIVKKLQVDQLIVREQSKDESNVQYEKYVTKELLQLKESLLSKTNNTWVDGLITKWQDQEDKEEKSDITKTKIFNLKELNKLISTINKTYLLRIIEQDVKMYWQEPGFVYVKNICRDLSFIEDIRQREDRVEKHGLVYRALLHELLVRMRKKYIKVLKPYYENNKLRSQLRDLLLS</sequence>
<keyword evidence="2" id="KW-1185">Reference proteome</keyword>
<accession>A0AAW2ZEC9</accession>
<evidence type="ECO:0000313" key="2">
    <source>
        <dbReference type="Proteomes" id="UP001431209"/>
    </source>
</evidence>
<proteinExistence type="predicted"/>